<dbReference type="CDD" id="cd00342">
    <property type="entry name" value="gram_neg_porins"/>
    <property type="match status" value="1"/>
</dbReference>
<evidence type="ECO:0000313" key="6">
    <source>
        <dbReference type="Proteomes" id="UP000243745"/>
    </source>
</evidence>
<dbReference type="GO" id="GO:0009279">
    <property type="term" value="C:cell outer membrane"/>
    <property type="evidence" value="ECO:0007669"/>
    <property type="project" value="UniProtKB-SubCell"/>
</dbReference>
<evidence type="ECO:0000256" key="1">
    <source>
        <dbReference type="ARBA" id="ARBA00004571"/>
    </source>
</evidence>
<dbReference type="InterPro" id="IPR023614">
    <property type="entry name" value="Porin_dom_sf"/>
</dbReference>
<comment type="subcellular location">
    <subcellularLocation>
        <location evidence="1">Cell outer membrane</location>
        <topology evidence="1">Multi-pass membrane protein</topology>
    </subcellularLocation>
</comment>
<evidence type="ECO:0000256" key="4">
    <source>
        <dbReference type="SAM" id="SignalP"/>
    </source>
</evidence>
<dbReference type="PANTHER" id="PTHR34501">
    <property type="entry name" value="PROTEIN YDDL-RELATED"/>
    <property type="match status" value="1"/>
</dbReference>
<dbReference type="Gene3D" id="2.40.160.10">
    <property type="entry name" value="Porin"/>
    <property type="match status" value="1"/>
</dbReference>
<name>A0A662ZI88_9GAMM</name>
<sequence length="360" mass="39420">MLKKSLLALAASLVSVSAANAATVYNNEGTSLSLGGRLQGNVNSVFADKYFDETESHKVKLQGTARLNVDAKTRIYDGVNAVAFGEWEVASESSENGKFDTRYATVGIETDHFGSVKFGQTESAIYNTLSVTDMFEDVGFAANTFGDYADGGRQEGQIIYAIDGLNGFNFATSFQSAGLDGVESGAAVSLGYTFNEEVFPVYLSAGYDTYDLDYVHGIDQNPAEDEASLTKYLSKDSFAFGLSLGDLDDGFYGAAAYQLSKYARHDNYRLSNTNSYEVVAGYGISGWQFLLGYENRQIGGMTVVNDINAEIKYNFNEQFLVYSDASFATSKHTDNKTLPEKTRFKDNNHNWFTAGVQYNF</sequence>
<gene>
    <name evidence="5" type="ORF">SAMN02910344_01063</name>
</gene>
<dbReference type="InterPro" id="IPR033900">
    <property type="entry name" value="Gram_neg_porin_domain"/>
</dbReference>
<dbReference type="AlphaFoldDB" id="A0A662ZI88"/>
<evidence type="ECO:0000256" key="2">
    <source>
        <dbReference type="ARBA" id="ARBA00022729"/>
    </source>
</evidence>
<reference evidence="5 6" key="1">
    <citation type="submission" date="2016-10" db="EMBL/GenBank/DDBJ databases">
        <authorList>
            <person name="Varghese N."/>
            <person name="Submissions S."/>
        </authorList>
    </citation>
    <scope>NUCLEOTIDE SEQUENCE [LARGE SCALE GENOMIC DNA]</scope>
    <source>
        <strain evidence="5 6">DSM 1361</strain>
    </source>
</reference>
<organism evidence="5 6">
    <name type="scientific">Ruminobacter amylophilus</name>
    <dbReference type="NCBI Taxonomy" id="867"/>
    <lineage>
        <taxon>Bacteria</taxon>
        <taxon>Pseudomonadati</taxon>
        <taxon>Pseudomonadota</taxon>
        <taxon>Gammaproteobacteria</taxon>
        <taxon>Aeromonadales</taxon>
        <taxon>Succinivibrionaceae</taxon>
        <taxon>Ruminobacter</taxon>
    </lineage>
</organism>
<evidence type="ECO:0000256" key="3">
    <source>
        <dbReference type="ARBA" id="ARBA00023136"/>
    </source>
</evidence>
<dbReference type="SUPFAM" id="SSF56935">
    <property type="entry name" value="Porins"/>
    <property type="match status" value="1"/>
</dbReference>
<dbReference type="OrthoDB" id="784582at2"/>
<dbReference type="GO" id="GO:0015288">
    <property type="term" value="F:porin activity"/>
    <property type="evidence" value="ECO:0007669"/>
    <property type="project" value="InterPro"/>
</dbReference>
<dbReference type="EMBL" id="FOXF01000015">
    <property type="protein sequence ID" value="SFP31709.1"/>
    <property type="molecule type" value="Genomic_DNA"/>
</dbReference>
<keyword evidence="3" id="KW-0472">Membrane</keyword>
<dbReference type="RefSeq" id="WP_093141644.1">
    <property type="nucleotide sequence ID" value="NZ_FOXF01000015.1"/>
</dbReference>
<dbReference type="InterPro" id="IPR050298">
    <property type="entry name" value="Gram-neg_bact_OMP"/>
</dbReference>
<dbReference type="Proteomes" id="UP000243745">
    <property type="component" value="Unassembled WGS sequence"/>
</dbReference>
<keyword evidence="2 4" id="KW-0732">Signal</keyword>
<accession>A0A662ZI88</accession>
<dbReference type="PANTHER" id="PTHR34501:SF2">
    <property type="entry name" value="OUTER MEMBRANE PORIN F-RELATED"/>
    <property type="match status" value="1"/>
</dbReference>
<evidence type="ECO:0000313" key="5">
    <source>
        <dbReference type="EMBL" id="SFP31709.1"/>
    </source>
</evidence>
<feature type="chain" id="PRO_5024904429" evidence="4">
    <location>
        <begin position="22"/>
        <end position="360"/>
    </location>
</feature>
<proteinExistence type="predicted"/>
<feature type="signal peptide" evidence="4">
    <location>
        <begin position="1"/>
        <end position="21"/>
    </location>
</feature>
<keyword evidence="6" id="KW-1185">Reference proteome</keyword>
<protein>
    <submittedName>
        <fullName evidence="5">Outer membrane protein (Porin)</fullName>
    </submittedName>
</protein>